<dbReference type="STRING" id="1397108.IMCC12053_451"/>
<dbReference type="KEGG" id="cmar:IMCC12053_451"/>
<gene>
    <name evidence="2" type="ORF">IMCC12053_451</name>
</gene>
<dbReference type="AlphaFoldDB" id="A0A0P0A2F3"/>
<evidence type="ECO:0000313" key="3">
    <source>
        <dbReference type="Proteomes" id="UP000064920"/>
    </source>
</evidence>
<reference evidence="2 3" key="1">
    <citation type="submission" date="2015-05" db="EMBL/GenBank/DDBJ databases">
        <authorList>
            <person name="Wang D.B."/>
            <person name="Wang M."/>
        </authorList>
    </citation>
    <scope>NUCLEOTIDE SEQUENCE [LARGE SCALE GENOMIC DNA]</scope>
    <source>
        <strain evidence="2 3">IMCC 12053</strain>
    </source>
</reference>
<dbReference type="Proteomes" id="UP000064920">
    <property type="component" value="Chromosome"/>
</dbReference>
<protein>
    <submittedName>
        <fullName evidence="2">Uncharacterized protein</fullName>
    </submittedName>
</protein>
<name>A0A0P0A2F3_9RHOB</name>
<dbReference type="EMBL" id="CP012023">
    <property type="protein sequence ID" value="ALI54400.1"/>
    <property type="molecule type" value="Genomic_DNA"/>
</dbReference>
<feature type="region of interest" description="Disordered" evidence="1">
    <location>
        <begin position="17"/>
        <end position="38"/>
    </location>
</feature>
<evidence type="ECO:0000313" key="2">
    <source>
        <dbReference type="EMBL" id="ALI54400.1"/>
    </source>
</evidence>
<proteinExistence type="predicted"/>
<keyword evidence="3" id="KW-1185">Reference proteome</keyword>
<evidence type="ECO:0000256" key="1">
    <source>
        <dbReference type="SAM" id="MobiDB-lite"/>
    </source>
</evidence>
<sequence>MGITTCHVCERESAANVAPREMSHDTPQTAHFQGAFAQ</sequence>
<organism evidence="2 3">
    <name type="scientific">Celeribacter marinus</name>
    <dbReference type="NCBI Taxonomy" id="1397108"/>
    <lineage>
        <taxon>Bacteria</taxon>
        <taxon>Pseudomonadati</taxon>
        <taxon>Pseudomonadota</taxon>
        <taxon>Alphaproteobacteria</taxon>
        <taxon>Rhodobacterales</taxon>
        <taxon>Roseobacteraceae</taxon>
        <taxon>Celeribacter</taxon>
    </lineage>
</organism>
<accession>A0A0P0A2F3</accession>